<proteinExistence type="predicted"/>
<feature type="domain" description="SnoaL-like" evidence="1">
    <location>
        <begin position="11"/>
        <end position="92"/>
    </location>
</feature>
<dbReference type="Proteomes" id="UP000282759">
    <property type="component" value="Unassembled WGS sequence"/>
</dbReference>
<comment type="caution">
    <text evidence="2">The sequence shown here is derived from an EMBL/GenBank/DDBJ whole genome shotgun (WGS) entry which is preliminary data.</text>
</comment>
<evidence type="ECO:0000259" key="1">
    <source>
        <dbReference type="Pfam" id="PF12680"/>
    </source>
</evidence>
<dbReference type="OrthoDB" id="333383at2"/>
<evidence type="ECO:0000313" key="3">
    <source>
        <dbReference type="Proteomes" id="UP000282759"/>
    </source>
</evidence>
<dbReference type="InterPro" id="IPR032710">
    <property type="entry name" value="NTF2-like_dom_sf"/>
</dbReference>
<name>A0A3S2Y1A3_9SPHI</name>
<protein>
    <submittedName>
        <fullName evidence="2">Nuclear transport factor 2 family protein</fullName>
    </submittedName>
</protein>
<accession>A0A3S2Y1A3</accession>
<keyword evidence="3" id="KW-1185">Reference proteome</keyword>
<reference evidence="2 3" key="1">
    <citation type="submission" date="2019-01" db="EMBL/GenBank/DDBJ databases">
        <authorList>
            <person name="Chen W.-M."/>
        </authorList>
    </citation>
    <scope>NUCLEOTIDE SEQUENCE [LARGE SCALE GENOMIC DNA]</scope>
    <source>
        <strain evidence="2 3">YBJ-36</strain>
    </source>
</reference>
<dbReference type="InterPro" id="IPR037401">
    <property type="entry name" value="SnoaL-like"/>
</dbReference>
<dbReference type="EMBL" id="SACK01000003">
    <property type="protein sequence ID" value="RVU01123.1"/>
    <property type="molecule type" value="Genomic_DNA"/>
</dbReference>
<dbReference type="AlphaFoldDB" id="A0A3S2Y1A3"/>
<dbReference type="SUPFAM" id="SSF54427">
    <property type="entry name" value="NTF2-like"/>
    <property type="match status" value="1"/>
</dbReference>
<gene>
    <name evidence="2" type="ORF">EOD41_10290</name>
</gene>
<sequence length="116" mass="13352">MTQQKANEFAKQWIEAWNSHDLDRIMAQYAEEVEFNSPMIISLGMNDDGRIMGKTILRQYFEKGLNAYPELNFKLHYVFCGIDSLVIKYESVNGKPAAEVMQLNATSRASHVTCHY</sequence>
<dbReference type="Gene3D" id="3.10.450.50">
    <property type="match status" value="1"/>
</dbReference>
<evidence type="ECO:0000313" key="2">
    <source>
        <dbReference type="EMBL" id="RVU01123.1"/>
    </source>
</evidence>
<dbReference type="Pfam" id="PF12680">
    <property type="entry name" value="SnoaL_2"/>
    <property type="match status" value="1"/>
</dbReference>
<organism evidence="2 3">
    <name type="scientific">Mucilaginibacter limnophilus</name>
    <dbReference type="NCBI Taxonomy" id="1932778"/>
    <lineage>
        <taxon>Bacteria</taxon>
        <taxon>Pseudomonadati</taxon>
        <taxon>Bacteroidota</taxon>
        <taxon>Sphingobacteriia</taxon>
        <taxon>Sphingobacteriales</taxon>
        <taxon>Sphingobacteriaceae</taxon>
        <taxon>Mucilaginibacter</taxon>
    </lineage>
</organism>